<organism evidence="1">
    <name type="scientific">Haptolina ericina</name>
    <dbReference type="NCBI Taxonomy" id="156174"/>
    <lineage>
        <taxon>Eukaryota</taxon>
        <taxon>Haptista</taxon>
        <taxon>Haptophyta</taxon>
        <taxon>Prymnesiophyceae</taxon>
        <taxon>Prymnesiales</taxon>
        <taxon>Prymnesiaceae</taxon>
        <taxon>Haptolina</taxon>
    </lineage>
</organism>
<protein>
    <submittedName>
        <fullName evidence="1">Uncharacterized protein</fullName>
    </submittedName>
</protein>
<evidence type="ECO:0000313" key="1">
    <source>
        <dbReference type="EMBL" id="CAE0118072.1"/>
    </source>
</evidence>
<dbReference type="EMBL" id="HBHX01033775">
    <property type="protein sequence ID" value="CAE0118072.1"/>
    <property type="molecule type" value="Transcribed_RNA"/>
</dbReference>
<accession>A0A7S3AX27</accession>
<gene>
    <name evidence="1" type="ORF">HERI1096_LOCUS18771</name>
</gene>
<proteinExistence type="predicted"/>
<dbReference type="AlphaFoldDB" id="A0A7S3AX27"/>
<sequence>MFHRHLSPSNDTDVVSIPLEERGLWLAMGVIVTRLVPPFRRQTRGLGAVAWRYISTRDEHRADPKYVVVPCPDFFYANVSKVAKTTMGFQFSCFCKTAYWFRRALLLFPQVRFLGKMEDDSVLFDARVLAELIASHRMVRRESKREAATRVRDPMLWYGHFDWAVHQIGDMSAARFCGVGDYSMLTHAPACGRGRDVLAPFANGGLDIRSRSLAEVAAGCELVWEYVRDYSKENKSYGGSCDGLQGFFLARCIAGNGPLPPELASRGRRAAREVDPVDPMHDAAKTITALHLPWPKFHPPSRGTGARKHSSLIHPDKRCMVARGSGFRNAAAAAAASCDPAVSSWSWHEGAALLPFPFRLDPATRSDGSPMLRWSAWNSTHIRRYNQLHIHREDDRYCDELPCGGIVRNRLRATPLRNEK</sequence>
<name>A0A7S3AX27_9EUKA</name>
<reference evidence="1" key="1">
    <citation type="submission" date="2021-01" db="EMBL/GenBank/DDBJ databases">
        <authorList>
            <person name="Corre E."/>
            <person name="Pelletier E."/>
            <person name="Niang G."/>
            <person name="Scheremetjew M."/>
            <person name="Finn R."/>
            <person name="Kale V."/>
            <person name="Holt S."/>
            <person name="Cochrane G."/>
            <person name="Meng A."/>
            <person name="Brown T."/>
            <person name="Cohen L."/>
        </authorList>
    </citation>
    <scope>NUCLEOTIDE SEQUENCE</scope>
    <source>
        <strain evidence="1">CCMP281</strain>
    </source>
</reference>